<feature type="transmembrane region" description="Helical" evidence="1">
    <location>
        <begin position="49"/>
        <end position="74"/>
    </location>
</feature>
<dbReference type="AlphaFoldDB" id="A0A250KR22"/>
<organism evidence="2 3">
    <name type="scientific">Methylocaldum marinum</name>
    <dbReference type="NCBI Taxonomy" id="1432792"/>
    <lineage>
        <taxon>Bacteria</taxon>
        <taxon>Pseudomonadati</taxon>
        <taxon>Pseudomonadota</taxon>
        <taxon>Gammaproteobacteria</taxon>
        <taxon>Methylococcales</taxon>
        <taxon>Methylococcaceae</taxon>
        <taxon>Methylocaldum</taxon>
    </lineage>
</organism>
<name>A0A250KR22_9GAMM</name>
<keyword evidence="1" id="KW-1133">Transmembrane helix</keyword>
<feature type="transmembrane region" description="Helical" evidence="1">
    <location>
        <begin position="94"/>
        <end position="115"/>
    </location>
</feature>
<dbReference type="EMBL" id="AP017928">
    <property type="protein sequence ID" value="BBA33992.1"/>
    <property type="molecule type" value="Genomic_DNA"/>
</dbReference>
<reference evidence="2 3" key="1">
    <citation type="submission" date="2016-12" db="EMBL/GenBank/DDBJ databases">
        <title>Genome sequencing of Methylocaldum marinum.</title>
        <authorList>
            <person name="Takeuchi M."/>
            <person name="Kamagata Y."/>
            <person name="Hiraoka S."/>
            <person name="Oshima K."/>
            <person name="Hattori M."/>
            <person name="Iwasaki W."/>
        </authorList>
    </citation>
    <scope>NUCLEOTIDE SEQUENCE [LARGE SCALE GENOMIC DNA]</scope>
    <source>
        <strain evidence="2 3">S8</strain>
    </source>
</reference>
<evidence type="ECO:0000313" key="2">
    <source>
        <dbReference type="EMBL" id="BBA33992.1"/>
    </source>
</evidence>
<feature type="transmembrane region" description="Helical" evidence="1">
    <location>
        <begin position="18"/>
        <end position="37"/>
    </location>
</feature>
<dbReference type="Proteomes" id="UP000266313">
    <property type="component" value="Chromosome"/>
</dbReference>
<keyword evidence="1" id="KW-0812">Transmembrane</keyword>
<dbReference type="OrthoDB" id="5569566at2"/>
<evidence type="ECO:0000313" key="3">
    <source>
        <dbReference type="Proteomes" id="UP000266313"/>
    </source>
</evidence>
<accession>A0A250KR22</accession>
<dbReference type="RefSeq" id="WP_119629489.1">
    <property type="nucleotide sequence ID" value="NZ_AP017928.1"/>
</dbReference>
<proteinExistence type="predicted"/>
<sequence>MAAALHFVTNTLRMLSGLLIWAAHFGIVYIATALVCARGFQELKWFGVGVVAWMVAIATTLAVGGILVVLVPAWRDLYRRSSWSATPAFIDWMTVAFGALALLAIVWVTLPVMLVPIC</sequence>
<evidence type="ECO:0000256" key="1">
    <source>
        <dbReference type="SAM" id="Phobius"/>
    </source>
</evidence>
<gene>
    <name evidence="2" type="ORF">sS8_2038</name>
</gene>
<keyword evidence="3" id="KW-1185">Reference proteome</keyword>
<keyword evidence="1" id="KW-0472">Membrane</keyword>
<dbReference type="KEGG" id="mmai:sS8_2038"/>
<protein>
    <submittedName>
        <fullName evidence="2">Uncharacterized protein</fullName>
    </submittedName>
</protein>